<dbReference type="EMBL" id="JACBZD010000002">
    <property type="protein sequence ID" value="NYI07792.1"/>
    <property type="molecule type" value="Genomic_DNA"/>
</dbReference>
<accession>A0A853ABP4</accession>
<evidence type="ECO:0000256" key="1">
    <source>
        <dbReference type="SAM" id="MobiDB-lite"/>
    </source>
</evidence>
<evidence type="ECO:0000313" key="3">
    <source>
        <dbReference type="Proteomes" id="UP000567795"/>
    </source>
</evidence>
<evidence type="ECO:0000313" key="2">
    <source>
        <dbReference type="EMBL" id="NYI07792.1"/>
    </source>
</evidence>
<feature type="compositionally biased region" description="Basic and acidic residues" evidence="1">
    <location>
        <begin position="44"/>
        <end position="62"/>
    </location>
</feature>
<organism evidence="2 3">
    <name type="scientific">Allostreptomyces psammosilenae</name>
    <dbReference type="NCBI Taxonomy" id="1892865"/>
    <lineage>
        <taxon>Bacteria</taxon>
        <taxon>Bacillati</taxon>
        <taxon>Actinomycetota</taxon>
        <taxon>Actinomycetes</taxon>
        <taxon>Kitasatosporales</taxon>
        <taxon>Streptomycetaceae</taxon>
        <taxon>Allostreptomyces</taxon>
    </lineage>
</organism>
<reference evidence="2 3" key="1">
    <citation type="submission" date="2020-07" db="EMBL/GenBank/DDBJ databases">
        <title>Sequencing the genomes of 1000 actinobacteria strains.</title>
        <authorList>
            <person name="Klenk H.-P."/>
        </authorList>
    </citation>
    <scope>NUCLEOTIDE SEQUENCE [LARGE SCALE GENOMIC DNA]</scope>
    <source>
        <strain evidence="2 3">DSM 42178</strain>
    </source>
</reference>
<dbReference type="RefSeq" id="WP_179816732.1">
    <property type="nucleotide sequence ID" value="NZ_JACBZD010000002.1"/>
</dbReference>
<name>A0A853ABP4_9ACTN</name>
<dbReference type="AlphaFoldDB" id="A0A853ABP4"/>
<sequence length="748" mass="82219">MDTANDAPRHDRTVPDPETVDAANGLHPPATDALSGFADPYDDASERVDHSGSRRRPPEVIREGAPTLPYAPIAALAGLRIESVGLLVDQLNNLNYTVHAQELLESIRIDRASVRADASYVADPSWAGPWTEARRALERSRVLIVVAQRNSGATTFSLRLLAETLAPQIDLFVCEAGWSSPQTGRLPVGPGCAYQIDLQTPEQDRPGAAFLAGLREHAEKLARAGSYLVLNITPELWAGRAGHLPEGVEVMWLRSHPAARAVVERHLVARGRADLVAYVRDEEVAKALEGHDPVRAVRFVDDLIADWELHAAAGAVPAGGEGPVPGFTERARKLVTGWEKELTARFGTRDVVEDGHTIRRLPFEDRCLSVALALRRSGRVSDIEEDAESLARIIQDDGARTGSAAEPAGDLRQILSAAGIRGRLTGLGAKLGARDLVAFEEPGYGDELLDFVWTEYHRIRPRLLRWMVRCLPKGAGMEHPIAGALFGLLVHHQAADHLIDLRDTAVSEGQRPLLVSLMAAAARHEQLGRRARALLYSWATGAQETRSIVVAVCRELVNEQPGPALVRLRRVAEGASEQVRDDVRAAFSSIASNPHLTASFAVAVNRWWKSDPGSTAARLGTLALMEVDRDGAPWLLRTSTDEQDLRTQLSGLFGDLESYSHVENAFLRWFDVCRENEELLSRLFPLAREVFDQRTTYRAALRFLNGLAGIRLWDGTNAMERLYGMIVNDPGVRDVLRSHTNWPRRDPA</sequence>
<proteinExistence type="predicted"/>
<keyword evidence="3" id="KW-1185">Reference proteome</keyword>
<gene>
    <name evidence="2" type="ORF">FHU37_004821</name>
</gene>
<feature type="region of interest" description="Disordered" evidence="1">
    <location>
        <begin position="1"/>
        <end position="63"/>
    </location>
</feature>
<comment type="caution">
    <text evidence="2">The sequence shown here is derived from an EMBL/GenBank/DDBJ whole genome shotgun (WGS) entry which is preliminary data.</text>
</comment>
<protein>
    <submittedName>
        <fullName evidence="2">Uncharacterized protein</fullName>
    </submittedName>
</protein>
<dbReference type="Proteomes" id="UP000567795">
    <property type="component" value="Unassembled WGS sequence"/>
</dbReference>